<evidence type="ECO:0000256" key="2">
    <source>
        <dbReference type="ARBA" id="ARBA00022801"/>
    </source>
</evidence>
<proteinExistence type="predicted"/>
<evidence type="ECO:0000259" key="3">
    <source>
        <dbReference type="PROSITE" id="PS51462"/>
    </source>
</evidence>
<comment type="caution">
    <text evidence="4">The sequence shown here is derived from an EMBL/GenBank/DDBJ whole genome shotgun (WGS) entry which is preliminary data.</text>
</comment>
<comment type="cofactor">
    <cofactor evidence="1">
        <name>Mg(2+)</name>
        <dbReference type="ChEBI" id="CHEBI:18420"/>
    </cofactor>
</comment>
<dbReference type="CDD" id="cd03424">
    <property type="entry name" value="NUDIX_ADPRase_Nudt5_UGPPase_Nudt14"/>
    <property type="match status" value="1"/>
</dbReference>
<evidence type="ECO:0000256" key="1">
    <source>
        <dbReference type="ARBA" id="ARBA00001946"/>
    </source>
</evidence>
<dbReference type="RefSeq" id="WP_186847562.1">
    <property type="nucleotide sequence ID" value="NZ_JACOOX010000003.1"/>
</dbReference>
<dbReference type="Pfam" id="PF00293">
    <property type="entry name" value="NUDIX"/>
    <property type="match status" value="1"/>
</dbReference>
<dbReference type="AlphaFoldDB" id="A0A8I0AES1"/>
<dbReference type="PANTHER" id="PTHR11839:SF18">
    <property type="entry name" value="NUDIX HYDROLASE DOMAIN-CONTAINING PROTEIN"/>
    <property type="match status" value="1"/>
</dbReference>
<keyword evidence="2 4" id="KW-0378">Hydrolase</keyword>
<dbReference type="Proteomes" id="UP000615234">
    <property type="component" value="Unassembled WGS sequence"/>
</dbReference>
<evidence type="ECO:0000313" key="5">
    <source>
        <dbReference type="Proteomes" id="UP000615234"/>
    </source>
</evidence>
<dbReference type="Gene3D" id="3.90.79.10">
    <property type="entry name" value="Nucleoside Triphosphate Pyrophosphohydrolase"/>
    <property type="match status" value="1"/>
</dbReference>
<reference evidence="4 5" key="1">
    <citation type="submission" date="2020-08" db="EMBL/GenBank/DDBJ databases">
        <title>Genome public.</title>
        <authorList>
            <person name="Liu C."/>
            <person name="Sun Q."/>
        </authorList>
    </citation>
    <scope>NUCLEOTIDE SEQUENCE [LARGE SCALE GENOMIC DNA]</scope>
    <source>
        <strain evidence="4 5">NSJ-10</strain>
    </source>
</reference>
<organism evidence="4 5">
    <name type="scientific">Coprococcus hominis</name>
    <name type="common">ex Liu et al. 2022</name>
    <dbReference type="NCBI Taxonomy" id="2763039"/>
    <lineage>
        <taxon>Bacteria</taxon>
        <taxon>Bacillati</taxon>
        <taxon>Bacillota</taxon>
        <taxon>Clostridia</taxon>
        <taxon>Lachnospirales</taxon>
        <taxon>Lachnospiraceae</taxon>
        <taxon>Coprococcus</taxon>
    </lineage>
</organism>
<dbReference type="GO" id="GO:0016787">
    <property type="term" value="F:hydrolase activity"/>
    <property type="evidence" value="ECO:0007669"/>
    <property type="project" value="UniProtKB-KW"/>
</dbReference>
<dbReference type="InterPro" id="IPR000086">
    <property type="entry name" value="NUDIX_hydrolase_dom"/>
</dbReference>
<keyword evidence="5" id="KW-1185">Reference proteome</keyword>
<dbReference type="InterPro" id="IPR020084">
    <property type="entry name" value="NUDIX_hydrolase_CS"/>
</dbReference>
<name>A0A8I0AES1_9FIRM</name>
<protein>
    <submittedName>
        <fullName evidence="4">NUDIX hydrolase</fullName>
    </submittedName>
</protein>
<dbReference type="PROSITE" id="PS00893">
    <property type="entry name" value="NUDIX_BOX"/>
    <property type="match status" value="1"/>
</dbReference>
<dbReference type="PROSITE" id="PS51462">
    <property type="entry name" value="NUDIX"/>
    <property type="match status" value="1"/>
</dbReference>
<accession>A0A8I0AES1</accession>
<feature type="domain" description="Nudix hydrolase" evidence="3">
    <location>
        <begin position="40"/>
        <end position="168"/>
    </location>
</feature>
<gene>
    <name evidence="4" type="ORF">H8S09_06425</name>
</gene>
<dbReference type="SUPFAM" id="SSF55811">
    <property type="entry name" value="Nudix"/>
    <property type="match status" value="1"/>
</dbReference>
<dbReference type="EMBL" id="JACOOX010000003">
    <property type="protein sequence ID" value="MBC5662533.1"/>
    <property type="molecule type" value="Genomic_DNA"/>
</dbReference>
<dbReference type="PANTHER" id="PTHR11839">
    <property type="entry name" value="UDP/ADP-SUGAR PYROPHOSPHATASE"/>
    <property type="match status" value="1"/>
</dbReference>
<sequence>MDQKFIREKKELAYHAHIFDVYNDYLRLPDGKHVVYDLVNHVDGCCVLPVDEDGNLILVSQYRNAVDDITLEVPAGCMDEGEDPGQCAVRELEEETGYIAQELRFVTKTYLAIGTSNEQTYIYIATNLKKGIRQLDPEEFIRIRRLSLAEAMTMIQTGEIVDSKTIIAILAYAVEQMKK</sequence>
<dbReference type="GO" id="GO:0006753">
    <property type="term" value="P:nucleoside phosphate metabolic process"/>
    <property type="evidence" value="ECO:0007669"/>
    <property type="project" value="TreeGrafter"/>
</dbReference>
<dbReference type="InterPro" id="IPR015797">
    <property type="entry name" value="NUDIX_hydrolase-like_dom_sf"/>
</dbReference>
<evidence type="ECO:0000313" key="4">
    <source>
        <dbReference type="EMBL" id="MBC5662533.1"/>
    </source>
</evidence>
<dbReference type="GO" id="GO:0019693">
    <property type="term" value="P:ribose phosphate metabolic process"/>
    <property type="evidence" value="ECO:0007669"/>
    <property type="project" value="TreeGrafter"/>
</dbReference>